<feature type="chain" id="PRO_5046077302" evidence="8">
    <location>
        <begin position="31"/>
        <end position="1044"/>
    </location>
</feature>
<feature type="domain" description="TonB-dependent receptor plug" evidence="9">
    <location>
        <begin position="142"/>
        <end position="246"/>
    </location>
</feature>
<dbReference type="PROSITE" id="PS52016">
    <property type="entry name" value="TONB_DEPENDENT_REC_3"/>
    <property type="match status" value="1"/>
</dbReference>
<name>A0ABT8WE77_9FLAO</name>
<dbReference type="SUPFAM" id="SSF56935">
    <property type="entry name" value="Porins"/>
    <property type="match status" value="1"/>
</dbReference>
<keyword evidence="2 7" id="KW-0813">Transport</keyword>
<keyword evidence="11" id="KW-1185">Reference proteome</keyword>
<keyword evidence="8" id="KW-0732">Signal</keyword>
<keyword evidence="3 7" id="KW-1134">Transmembrane beta strand</keyword>
<gene>
    <name evidence="10" type="ORF">Q4Q35_16115</name>
</gene>
<comment type="caution">
    <text evidence="10">The sequence shown here is derived from an EMBL/GenBank/DDBJ whole genome shotgun (WGS) entry which is preliminary data.</text>
</comment>
<organism evidence="10 11">
    <name type="scientific">Flavivirga aquimarina</name>
    <dbReference type="NCBI Taxonomy" id="2027862"/>
    <lineage>
        <taxon>Bacteria</taxon>
        <taxon>Pseudomonadati</taxon>
        <taxon>Bacteroidota</taxon>
        <taxon>Flavobacteriia</taxon>
        <taxon>Flavobacteriales</taxon>
        <taxon>Flavobacteriaceae</taxon>
        <taxon>Flavivirga</taxon>
    </lineage>
</organism>
<proteinExistence type="inferred from homology"/>
<dbReference type="SUPFAM" id="SSF49464">
    <property type="entry name" value="Carboxypeptidase regulatory domain-like"/>
    <property type="match status" value="1"/>
</dbReference>
<comment type="subcellular location">
    <subcellularLocation>
        <location evidence="1 7">Cell outer membrane</location>
        <topology evidence="1 7">Multi-pass membrane protein</topology>
    </subcellularLocation>
</comment>
<dbReference type="EMBL" id="JAUOEK010000152">
    <property type="protein sequence ID" value="MDO5971334.1"/>
    <property type="molecule type" value="Genomic_DNA"/>
</dbReference>
<dbReference type="Pfam" id="PF13715">
    <property type="entry name" value="CarbopepD_reg_2"/>
    <property type="match status" value="1"/>
</dbReference>
<dbReference type="NCBIfam" id="TIGR04056">
    <property type="entry name" value="OMP_RagA_SusC"/>
    <property type="match status" value="1"/>
</dbReference>
<sequence>MNYYLTMMKIKNTYILFCILFLGITFALQAQVKSSTVVTGTVLDATNKEPLVGISVQVKEYASVLTDENGKFSLIVPDARVTLIVTSSNYQTKEVALKGRNSVDIIIYNNGFKSYYKDVDMPLGKQSNASIASAIETKEGTISTPRESVANILNGEVSGMRAIMRSGVPGIGANIFIRGYNTLNASTQPLVIVDGMMLETNTFTNNTLINGYSYDPLSDINPKDVANITVIKDAASMYGSRGANGVILIETNKTNEVTTKIDFYVQGGLNIAPNNIPMMNENQFRSYLSDQINNSELYTDDNQISNLPFFNENRSFEDYEKYHNATDWQKQIFSDDYVNEYYFRVTGGDEVAKYGLSIGYSSNNGVVSNGGFDRFATRFNAETNITERLSLKTNLSVSYTKRDLFDDGLFSTSPIFSALNKSPFLSPYVPNADGIVTDIYEDVDNIGGFSNPVAITDNAIFEAKDYNLYGHLDFGYKISKKTTFNSLIGVNYIKNRQNVFLPDLGLSTEFNDYGDALFRTSKVNAESLFAIYNDSRFNYLHNARGIHDFSFNLGLRLNINNYENSFSTSGNSADDQFTSLDSGDRLTFVTSGSIGNWRQVSIYGNANYAFLNKYFVSCNISADASSRFGNDKSVGIFPAVSAGWLISSENFMANNTSIDQLKLRASYGLTGNDGIGNYNAESYFVSKRFLEGTSLVSGNLANSSIRWEETAKANLGLDVGLFDERLSFSFDYFNNVTDGLLNTRDISPVYGYDSYITNDGKLSNQGIELSFNARLFNTPNFSWDIGGNISQYKNEITSLPGQTQVINIDGVNATILNQVGSPLGLFYGYKTDGIYNNAAEASSAGLNWTDFRGFEEPFVAGDVRFVNTNASDNVINEDDRVVIGDPNPDFTGMFQNTFTYKKITLSAIFTFSQGNDIYNALRRNTESMSGFANQSLAVANRWRIDNQNTNIPRAVYGDDVGNSRFSDRWIEDGSYIRLKTLSLSYSSEAFNTTFYVTANNLFTITDYLGYDPEVSASQASYLQGIDAGFTPQYSSILVGIRVGL</sequence>
<reference evidence="10" key="1">
    <citation type="submission" date="2023-07" db="EMBL/GenBank/DDBJ databases">
        <title>Two novel species in the genus Flavivirga.</title>
        <authorList>
            <person name="Kwon K."/>
        </authorList>
    </citation>
    <scope>NUCLEOTIDE SEQUENCE</scope>
    <source>
        <strain evidence="10">KCTC 52353</strain>
    </source>
</reference>
<dbReference type="Gene3D" id="2.170.130.10">
    <property type="entry name" value="TonB-dependent receptor, plug domain"/>
    <property type="match status" value="1"/>
</dbReference>
<evidence type="ECO:0000256" key="6">
    <source>
        <dbReference type="ARBA" id="ARBA00023237"/>
    </source>
</evidence>
<comment type="similarity">
    <text evidence="7">Belongs to the TonB-dependent receptor family.</text>
</comment>
<evidence type="ECO:0000256" key="3">
    <source>
        <dbReference type="ARBA" id="ARBA00022452"/>
    </source>
</evidence>
<dbReference type="InterPro" id="IPR039426">
    <property type="entry name" value="TonB-dep_rcpt-like"/>
</dbReference>
<dbReference type="Proteomes" id="UP001176883">
    <property type="component" value="Unassembled WGS sequence"/>
</dbReference>
<dbReference type="InterPro" id="IPR036942">
    <property type="entry name" value="Beta-barrel_TonB_sf"/>
</dbReference>
<dbReference type="Gene3D" id="2.60.40.1120">
    <property type="entry name" value="Carboxypeptidase-like, regulatory domain"/>
    <property type="match status" value="1"/>
</dbReference>
<keyword evidence="6 7" id="KW-0998">Cell outer membrane</keyword>
<dbReference type="Gene3D" id="2.40.170.20">
    <property type="entry name" value="TonB-dependent receptor, beta-barrel domain"/>
    <property type="match status" value="1"/>
</dbReference>
<evidence type="ECO:0000313" key="11">
    <source>
        <dbReference type="Proteomes" id="UP001176883"/>
    </source>
</evidence>
<dbReference type="InterPro" id="IPR012910">
    <property type="entry name" value="Plug_dom"/>
</dbReference>
<evidence type="ECO:0000259" key="9">
    <source>
        <dbReference type="Pfam" id="PF07715"/>
    </source>
</evidence>
<keyword evidence="4 7" id="KW-0812">Transmembrane</keyword>
<evidence type="ECO:0000256" key="8">
    <source>
        <dbReference type="SAM" id="SignalP"/>
    </source>
</evidence>
<accession>A0ABT8WE77</accession>
<evidence type="ECO:0000256" key="2">
    <source>
        <dbReference type="ARBA" id="ARBA00022448"/>
    </source>
</evidence>
<dbReference type="Pfam" id="PF07715">
    <property type="entry name" value="Plug"/>
    <property type="match status" value="1"/>
</dbReference>
<protein>
    <submittedName>
        <fullName evidence="10">SusC/RagA family TonB-linked outer membrane protein</fullName>
    </submittedName>
</protein>
<dbReference type="RefSeq" id="WP_303279042.1">
    <property type="nucleotide sequence ID" value="NZ_JAUOEK010000152.1"/>
</dbReference>
<evidence type="ECO:0000256" key="5">
    <source>
        <dbReference type="ARBA" id="ARBA00023136"/>
    </source>
</evidence>
<evidence type="ECO:0000256" key="7">
    <source>
        <dbReference type="PROSITE-ProRule" id="PRU01360"/>
    </source>
</evidence>
<dbReference type="InterPro" id="IPR037066">
    <property type="entry name" value="Plug_dom_sf"/>
</dbReference>
<feature type="signal peptide" evidence="8">
    <location>
        <begin position="1"/>
        <end position="30"/>
    </location>
</feature>
<evidence type="ECO:0000256" key="1">
    <source>
        <dbReference type="ARBA" id="ARBA00004571"/>
    </source>
</evidence>
<dbReference type="InterPro" id="IPR023996">
    <property type="entry name" value="TonB-dep_OMP_SusC/RagA"/>
</dbReference>
<evidence type="ECO:0000256" key="4">
    <source>
        <dbReference type="ARBA" id="ARBA00022692"/>
    </source>
</evidence>
<evidence type="ECO:0000313" key="10">
    <source>
        <dbReference type="EMBL" id="MDO5971334.1"/>
    </source>
</evidence>
<keyword evidence="5 7" id="KW-0472">Membrane</keyword>
<dbReference type="InterPro" id="IPR008969">
    <property type="entry name" value="CarboxyPept-like_regulatory"/>
</dbReference>